<protein>
    <submittedName>
        <fullName evidence="1">Uncharacterized protein</fullName>
    </submittedName>
</protein>
<dbReference type="Proteomes" id="UP000275180">
    <property type="component" value="Unassembled WGS sequence"/>
</dbReference>
<dbReference type="AlphaFoldDB" id="A0A3M6QXA2"/>
<sequence>MLMDELFYKVAEESGLIAEYQGSEEDFEDWVRLYNLFDMELRKFNFEFKYGFHEDFCGERVFGIDSQSREIIPVVKELAFNNRHIIRNEFVIYVIFIDSNLSLTGGNLSKPHLYF</sequence>
<comment type="caution">
    <text evidence="1">The sequence shown here is derived from an EMBL/GenBank/DDBJ whole genome shotgun (WGS) entry which is preliminary data.</text>
</comment>
<gene>
    <name evidence="1" type="ORF">EBQ34_14820</name>
</gene>
<reference evidence="1 2" key="1">
    <citation type="submission" date="2018-10" db="EMBL/GenBank/DDBJ databases">
        <title>Comamonadaceae CDC group NO-1 genome sequencing and assembly.</title>
        <authorList>
            <person name="Bernier A.-M."/>
            <person name="Bernard K."/>
        </authorList>
    </citation>
    <scope>NUCLEOTIDE SEQUENCE [LARGE SCALE GENOMIC DNA]</scope>
    <source>
        <strain evidence="1 2">NML180582</strain>
    </source>
</reference>
<proteinExistence type="predicted"/>
<evidence type="ECO:0000313" key="2">
    <source>
        <dbReference type="Proteomes" id="UP000275180"/>
    </source>
</evidence>
<dbReference type="EMBL" id="RDQJ01000051">
    <property type="protein sequence ID" value="RMX07209.1"/>
    <property type="molecule type" value="Genomic_DNA"/>
</dbReference>
<name>A0A3M6QXA2_9BURK</name>
<evidence type="ECO:0000313" key="1">
    <source>
        <dbReference type="EMBL" id="RMX07209.1"/>
    </source>
</evidence>
<accession>A0A3M6QXA2</accession>
<organism evidence="1 2">
    <name type="scientific">Vandammella animalimorsus</name>
    <dbReference type="NCBI Taxonomy" id="2029117"/>
    <lineage>
        <taxon>Bacteria</taxon>
        <taxon>Pseudomonadati</taxon>
        <taxon>Pseudomonadota</taxon>
        <taxon>Betaproteobacteria</taxon>
        <taxon>Burkholderiales</taxon>
        <taxon>Comamonadaceae</taxon>
        <taxon>Vandammella</taxon>
    </lineage>
</organism>